<dbReference type="PANTHER" id="PTHR11439:SF498">
    <property type="entry name" value="DNAK FAMILY PROTEIN"/>
    <property type="match status" value="1"/>
</dbReference>
<proteinExistence type="predicted"/>
<gene>
    <name evidence="1" type="ORF">OGAPHI_001320</name>
</gene>
<dbReference type="CDD" id="cd09272">
    <property type="entry name" value="RNase_HI_RT_Ty1"/>
    <property type="match status" value="1"/>
</dbReference>
<dbReference type="PANTHER" id="PTHR11439">
    <property type="entry name" value="GAG-POL-RELATED RETROTRANSPOSON"/>
    <property type="match status" value="1"/>
</dbReference>
<dbReference type="Proteomes" id="UP000769157">
    <property type="component" value="Unassembled WGS sequence"/>
</dbReference>
<sequence>MTRPDITYAVNCLARFSTTPDLELFKQLYHLIIYLYHTRGNKMTYKAGDCQLSIYTHSDLAQDVVTRKSIGGHIFAINGSPFSWDSKRISTICDSSCQAEMESLSIAVKELFLWFIGLLEYTGLIEYIEKKPIVHVDNSSVISLIKKGN</sequence>
<organism evidence="1 2">
    <name type="scientific">Ogataea philodendri</name>
    <dbReference type="NCBI Taxonomy" id="1378263"/>
    <lineage>
        <taxon>Eukaryota</taxon>
        <taxon>Fungi</taxon>
        <taxon>Dikarya</taxon>
        <taxon>Ascomycota</taxon>
        <taxon>Saccharomycotina</taxon>
        <taxon>Pichiomycetes</taxon>
        <taxon>Pichiales</taxon>
        <taxon>Pichiaceae</taxon>
        <taxon>Ogataea</taxon>
    </lineage>
</organism>
<name>A0A9P8T9N9_9ASCO</name>
<accession>A0A9P8T9N9</accession>
<evidence type="ECO:0000313" key="2">
    <source>
        <dbReference type="Proteomes" id="UP000769157"/>
    </source>
</evidence>
<reference evidence="1" key="2">
    <citation type="submission" date="2021-01" db="EMBL/GenBank/DDBJ databases">
        <authorList>
            <person name="Schikora-Tamarit M.A."/>
        </authorList>
    </citation>
    <scope>NUCLEOTIDE SEQUENCE</scope>
    <source>
        <strain evidence="1">CBS6075</strain>
    </source>
</reference>
<dbReference type="OrthoDB" id="5423336at2759"/>
<dbReference type="RefSeq" id="XP_046064229.1">
    <property type="nucleotide sequence ID" value="XM_046202069.1"/>
</dbReference>
<evidence type="ECO:0000313" key="1">
    <source>
        <dbReference type="EMBL" id="KAH3670804.1"/>
    </source>
</evidence>
<protein>
    <submittedName>
        <fullName evidence="1">Uncharacterized protein</fullName>
    </submittedName>
</protein>
<dbReference type="EMBL" id="JAEUBE010000087">
    <property type="protein sequence ID" value="KAH3670804.1"/>
    <property type="molecule type" value="Genomic_DNA"/>
</dbReference>
<dbReference type="GeneID" id="70233288"/>
<keyword evidence="2" id="KW-1185">Reference proteome</keyword>
<comment type="caution">
    <text evidence="1">The sequence shown here is derived from an EMBL/GenBank/DDBJ whole genome shotgun (WGS) entry which is preliminary data.</text>
</comment>
<dbReference type="AlphaFoldDB" id="A0A9P8T9N9"/>
<reference evidence="1" key="1">
    <citation type="journal article" date="2021" name="Open Biol.">
        <title>Shared evolutionary footprints suggest mitochondrial oxidative damage underlies multiple complex I losses in fungi.</title>
        <authorList>
            <person name="Schikora-Tamarit M.A."/>
            <person name="Marcet-Houben M."/>
            <person name="Nosek J."/>
            <person name="Gabaldon T."/>
        </authorList>
    </citation>
    <scope>NUCLEOTIDE SEQUENCE</scope>
    <source>
        <strain evidence="1">CBS6075</strain>
    </source>
</reference>